<dbReference type="EMBL" id="BEYU01000121">
    <property type="protein sequence ID" value="GBG32361.1"/>
    <property type="molecule type" value="Genomic_DNA"/>
</dbReference>
<feature type="region of interest" description="Disordered" evidence="2">
    <location>
        <begin position="527"/>
        <end position="551"/>
    </location>
</feature>
<dbReference type="PANTHER" id="PTHR48050:SF13">
    <property type="entry name" value="STEROL 3-BETA-GLUCOSYLTRANSFERASE UGT80A2"/>
    <property type="match status" value="1"/>
</dbReference>
<dbReference type="AlphaFoldDB" id="A0A2R5GVD6"/>
<evidence type="ECO:0000313" key="5">
    <source>
        <dbReference type="EMBL" id="GBG32361.1"/>
    </source>
</evidence>
<proteinExistence type="predicted"/>
<dbReference type="OrthoDB" id="5835829at2759"/>
<feature type="domain" description="Glycosyltransferase family 28 N-terminal" evidence="3">
    <location>
        <begin position="152"/>
        <end position="290"/>
    </location>
</feature>
<dbReference type="SUPFAM" id="SSF53756">
    <property type="entry name" value="UDP-Glycosyltransferase/glycogen phosphorylase"/>
    <property type="match status" value="2"/>
</dbReference>
<dbReference type="Proteomes" id="UP000241890">
    <property type="component" value="Unassembled WGS sequence"/>
</dbReference>
<feature type="compositionally biased region" description="Basic and acidic residues" evidence="2">
    <location>
        <begin position="128"/>
        <end position="145"/>
    </location>
</feature>
<evidence type="ECO:0000256" key="1">
    <source>
        <dbReference type="ARBA" id="ARBA00022679"/>
    </source>
</evidence>
<dbReference type="InterPro" id="IPR010610">
    <property type="entry name" value="EryCIII-like_C"/>
</dbReference>
<evidence type="ECO:0000313" key="6">
    <source>
        <dbReference type="Proteomes" id="UP000241890"/>
    </source>
</evidence>
<feature type="compositionally biased region" description="Polar residues" evidence="2">
    <location>
        <begin position="539"/>
        <end position="551"/>
    </location>
</feature>
<dbReference type="InterPro" id="IPR002213">
    <property type="entry name" value="UDP_glucos_trans"/>
</dbReference>
<dbReference type="InParanoid" id="A0A2R5GVD6"/>
<protein>
    <submittedName>
        <fullName evidence="5">Sterol 3-beta-glucosyltransferase</fullName>
    </submittedName>
</protein>
<accession>A0A2R5GVD6</accession>
<dbReference type="InterPro" id="IPR004276">
    <property type="entry name" value="GlycoTrans_28_N"/>
</dbReference>
<evidence type="ECO:0000256" key="2">
    <source>
        <dbReference type="SAM" id="MobiDB-lite"/>
    </source>
</evidence>
<organism evidence="5 6">
    <name type="scientific">Hondaea fermentalgiana</name>
    <dbReference type="NCBI Taxonomy" id="2315210"/>
    <lineage>
        <taxon>Eukaryota</taxon>
        <taxon>Sar</taxon>
        <taxon>Stramenopiles</taxon>
        <taxon>Bigyra</taxon>
        <taxon>Labyrinthulomycetes</taxon>
        <taxon>Thraustochytrida</taxon>
        <taxon>Thraustochytriidae</taxon>
        <taxon>Hondaea</taxon>
    </lineage>
</organism>
<sequence length="833" mass="91849">MSDASLERRIKSYEKERNIWCVTELNLQDHNITPTRLMLRPVLEETEDLLKVVQLNHSKTPQRSRFEVHGLQRKHRLRHCALHIEKLEDFICISKSFEDQDLSAPLESIFSTAVHCAPTAAPAAGPSAKHEPAQRQRQRQREAPRQGKPCALLVTIGSRGDLNPFLALGEELTARGYHVRIATHAAFANVVQRYGFEFWKIAGDPKVLMELMSSSVSFSSPNFVVRNYTLFRAIMKGIFDDMYACVQTPPANAHFALIVANPVSHCGVHLAEYLRIPVFMLFTMPWTRSRDFPFPLYLSAANDKAAPSVFNPSSYGLFETATWFSIKDHVNHFRAKQLGLPAKAFYESEAASSNINVNGRKVPFLYCWSSLIIPKPRDWGCHIMISGYLMTKSDRLALLRSHNELSASHGPSKVDGFHTSPQLDAFLARARTLDDRGPLYIGFGSINAPEGEFRKLVACIIQALHRLACLRHVDGTSWGLPGARAVIFQCLHHANIVEQELANPRNMCTVPAHGDVLFDAFRPLLATAAPPPPPPASNLRKTQSASPRSGSVSIMQKLAQGFTTRAHTPTPASDASSQSQTQDESKDDPALRESHDETNIAMEPIHNDKATHPPSPPAQESLHEPYEDEDNDKQTPTNPSVITLQEAEAAWAALGSNTIVIQEARHSELFPQCSAIMHHGGAGTFMTSAYAGTAQIPVPFFGDQFLWASVVDRLKIGAAVPAARAKTRAMVLAIRKALASNTAARADQLGKDLRKELLHDETTGPRRAVDAIEAWMNHEHGGFDLDLYGSSSPLPAPAMAQFKSTTALLKPAASKYRGCTGPAFESVPSCQMQ</sequence>
<reference evidence="5 6" key="1">
    <citation type="submission" date="2017-12" db="EMBL/GenBank/DDBJ databases">
        <title>Sequencing, de novo assembly and annotation of complete genome of a new Thraustochytrid species, strain FCC1311.</title>
        <authorList>
            <person name="Sedici K."/>
            <person name="Godart F."/>
            <person name="Aiese Cigliano R."/>
            <person name="Sanseverino W."/>
            <person name="Barakat M."/>
            <person name="Ortet P."/>
            <person name="Marechal E."/>
            <person name="Cagnac O."/>
            <person name="Amato A."/>
        </authorList>
    </citation>
    <scope>NUCLEOTIDE SEQUENCE [LARGE SCALE GENOMIC DNA]</scope>
</reference>
<dbReference type="Pfam" id="PF06722">
    <property type="entry name" value="EryCIII-like_C"/>
    <property type="match status" value="1"/>
</dbReference>
<keyword evidence="1 5" id="KW-0808">Transferase</keyword>
<dbReference type="GO" id="GO:0016906">
    <property type="term" value="F:sterol 3-beta-glucosyltransferase activity"/>
    <property type="evidence" value="ECO:0007669"/>
    <property type="project" value="UniProtKB-ARBA"/>
</dbReference>
<comment type="caution">
    <text evidence="5">The sequence shown here is derived from an EMBL/GenBank/DDBJ whole genome shotgun (WGS) entry which is preliminary data.</text>
</comment>
<dbReference type="Pfam" id="PF03033">
    <property type="entry name" value="Glyco_transf_28"/>
    <property type="match status" value="1"/>
</dbReference>
<feature type="domain" description="Erythromycin biosynthesis protein CIII-like C-terminal" evidence="4">
    <location>
        <begin position="661"/>
        <end position="746"/>
    </location>
</feature>
<feature type="region of interest" description="Disordered" evidence="2">
    <location>
        <begin position="563"/>
        <end position="593"/>
    </location>
</feature>
<dbReference type="CDD" id="cd03784">
    <property type="entry name" value="GT1_Gtf-like"/>
    <property type="match status" value="1"/>
</dbReference>
<dbReference type="PANTHER" id="PTHR48050">
    <property type="entry name" value="STEROL 3-BETA-GLUCOSYLTRANSFERASE"/>
    <property type="match status" value="1"/>
</dbReference>
<evidence type="ECO:0000259" key="3">
    <source>
        <dbReference type="Pfam" id="PF03033"/>
    </source>
</evidence>
<dbReference type="Gene3D" id="3.40.50.2000">
    <property type="entry name" value="Glycogen Phosphorylase B"/>
    <property type="match status" value="2"/>
</dbReference>
<gene>
    <name evidence="5" type="ORF">FCC1311_085862</name>
</gene>
<feature type="region of interest" description="Disordered" evidence="2">
    <location>
        <begin position="121"/>
        <end position="146"/>
    </location>
</feature>
<feature type="region of interest" description="Disordered" evidence="2">
    <location>
        <begin position="606"/>
        <end position="638"/>
    </location>
</feature>
<dbReference type="GO" id="GO:0005975">
    <property type="term" value="P:carbohydrate metabolic process"/>
    <property type="evidence" value="ECO:0007669"/>
    <property type="project" value="InterPro"/>
</dbReference>
<dbReference type="InterPro" id="IPR050426">
    <property type="entry name" value="Glycosyltransferase_28"/>
</dbReference>
<keyword evidence="6" id="KW-1185">Reference proteome</keyword>
<feature type="compositionally biased region" description="Low complexity" evidence="2">
    <location>
        <begin position="568"/>
        <end position="582"/>
    </location>
</feature>
<feature type="compositionally biased region" description="Basic and acidic residues" evidence="2">
    <location>
        <begin position="583"/>
        <end position="593"/>
    </location>
</feature>
<evidence type="ECO:0000259" key="4">
    <source>
        <dbReference type="Pfam" id="PF06722"/>
    </source>
</evidence>
<name>A0A2R5GVD6_9STRA</name>